<organism evidence="2 3">
    <name type="scientific">Rhizoclosmatium globosum</name>
    <dbReference type="NCBI Taxonomy" id="329046"/>
    <lineage>
        <taxon>Eukaryota</taxon>
        <taxon>Fungi</taxon>
        <taxon>Fungi incertae sedis</taxon>
        <taxon>Chytridiomycota</taxon>
        <taxon>Chytridiomycota incertae sedis</taxon>
        <taxon>Chytridiomycetes</taxon>
        <taxon>Chytridiales</taxon>
        <taxon>Chytriomycetaceae</taxon>
        <taxon>Rhizoclosmatium</taxon>
    </lineage>
</organism>
<keyword evidence="3" id="KW-1185">Reference proteome</keyword>
<evidence type="ECO:0000313" key="2">
    <source>
        <dbReference type="EMBL" id="ORY42986.1"/>
    </source>
</evidence>
<protein>
    <submittedName>
        <fullName evidence="2">Uncharacterized protein</fullName>
    </submittedName>
</protein>
<name>A0A1Y2C7R7_9FUNG</name>
<comment type="caution">
    <text evidence="2">The sequence shown here is derived from an EMBL/GenBank/DDBJ whole genome shotgun (WGS) entry which is preliminary data.</text>
</comment>
<reference evidence="2 3" key="1">
    <citation type="submission" date="2016-07" db="EMBL/GenBank/DDBJ databases">
        <title>Pervasive Adenine N6-methylation of Active Genes in Fungi.</title>
        <authorList>
            <consortium name="DOE Joint Genome Institute"/>
            <person name="Mondo S.J."/>
            <person name="Dannebaum R.O."/>
            <person name="Kuo R.C."/>
            <person name="Labutti K."/>
            <person name="Haridas S."/>
            <person name="Kuo A."/>
            <person name="Salamov A."/>
            <person name="Ahrendt S.R."/>
            <person name="Lipzen A."/>
            <person name="Sullivan W."/>
            <person name="Andreopoulos W.B."/>
            <person name="Clum A."/>
            <person name="Lindquist E."/>
            <person name="Daum C."/>
            <person name="Ramamoorthy G.K."/>
            <person name="Gryganskyi A."/>
            <person name="Culley D."/>
            <person name="Magnuson J.K."/>
            <person name="James T.Y."/>
            <person name="O'Malley M.A."/>
            <person name="Stajich J.E."/>
            <person name="Spatafora J.W."/>
            <person name="Visel A."/>
            <person name="Grigoriev I.V."/>
        </authorList>
    </citation>
    <scope>NUCLEOTIDE SEQUENCE [LARGE SCALE GENOMIC DNA]</scope>
    <source>
        <strain evidence="2 3">JEL800</strain>
    </source>
</reference>
<dbReference type="Proteomes" id="UP000193642">
    <property type="component" value="Unassembled WGS sequence"/>
</dbReference>
<feature type="compositionally biased region" description="Low complexity" evidence="1">
    <location>
        <begin position="92"/>
        <end position="110"/>
    </location>
</feature>
<dbReference type="OrthoDB" id="10572773at2759"/>
<evidence type="ECO:0000313" key="3">
    <source>
        <dbReference type="Proteomes" id="UP000193642"/>
    </source>
</evidence>
<evidence type="ECO:0000256" key="1">
    <source>
        <dbReference type="SAM" id="MobiDB-lite"/>
    </source>
</evidence>
<sequence length="132" mass="14027">MIESHPNYDPAVTAVPTALVAPVAPVALDSPDSPGLADPATTVIPSTNTNSVVNRQLVAGSDASRCVTLLGIMDVRLVNQAFLQNGIKSRVFSQSSSNSSSLYASRQLSNLDQDQRWKKLKPPRNSHDKSGA</sequence>
<feature type="region of interest" description="Disordered" evidence="1">
    <location>
        <begin position="92"/>
        <end position="132"/>
    </location>
</feature>
<gene>
    <name evidence="2" type="ORF">BCR33DRAFT_267831</name>
</gene>
<accession>A0A1Y2C7R7</accession>
<proteinExistence type="predicted"/>
<dbReference type="EMBL" id="MCGO01000026">
    <property type="protein sequence ID" value="ORY42986.1"/>
    <property type="molecule type" value="Genomic_DNA"/>
</dbReference>
<dbReference type="AlphaFoldDB" id="A0A1Y2C7R7"/>